<accession>A0A8B9Y8B5</accession>
<name>A0A8B9Y8B5_BOSMU</name>
<evidence type="ECO:0000313" key="1">
    <source>
        <dbReference type="Ensembl" id="ENSBGRP00000032837.1"/>
    </source>
</evidence>
<dbReference type="AlphaFoldDB" id="A0A8B9Y8B5"/>
<dbReference type="Ensembl" id="ENSBGRT00000037954.1">
    <property type="protein sequence ID" value="ENSBGRP00000032837.1"/>
    <property type="gene ID" value="ENSBGRG00000020575.1"/>
</dbReference>
<organism evidence="1 2">
    <name type="scientific">Bos mutus grunniens</name>
    <name type="common">Wild yak</name>
    <name type="synonym">Bos grunniens</name>
    <dbReference type="NCBI Taxonomy" id="30521"/>
    <lineage>
        <taxon>Eukaryota</taxon>
        <taxon>Metazoa</taxon>
        <taxon>Chordata</taxon>
        <taxon>Craniata</taxon>
        <taxon>Vertebrata</taxon>
        <taxon>Euteleostomi</taxon>
        <taxon>Mammalia</taxon>
        <taxon>Eutheria</taxon>
        <taxon>Laurasiatheria</taxon>
        <taxon>Artiodactyla</taxon>
        <taxon>Ruminantia</taxon>
        <taxon>Pecora</taxon>
        <taxon>Bovidae</taxon>
        <taxon>Bovinae</taxon>
        <taxon>Bos</taxon>
    </lineage>
</organism>
<dbReference type="Proteomes" id="UP000694520">
    <property type="component" value="Chromosome 10"/>
</dbReference>
<proteinExistence type="predicted"/>
<evidence type="ECO:0000313" key="2">
    <source>
        <dbReference type="Proteomes" id="UP000694520"/>
    </source>
</evidence>
<reference evidence="1" key="3">
    <citation type="submission" date="2025-09" db="UniProtKB">
        <authorList>
            <consortium name="Ensembl"/>
        </authorList>
    </citation>
    <scope>IDENTIFICATION</scope>
</reference>
<protein>
    <submittedName>
        <fullName evidence="1">Uncharacterized protein</fullName>
    </submittedName>
</protein>
<reference evidence="1" key="2">
    <citation type="submission" date="2025-08" db="UniProtKB">
        <authorList>
            <consortium name="Ensembl"/>
        </authorList>
    </citation>
    <scope>IDENTIFICATION</scope>
</reference>
<sequence>IKTSKSKQYQSFPVAALSNCKIMLFSSARASGTNTCKITLPPELRTLTYCFAFRTSRRSLTGAESMNSADCDRTFLSILANPSALEARSLASWKSSFSARLTSITDLLPALLSSALVQNSAQLSCKPDSRKLPVDFSSIPAMSLRNRSNRSPKCVFYQILEGERKHL</sequence>
<dbReference type="GeneTree" id="ENSGT01030000234985"/>
<keyword evidence="2" id="KW-1185">Reference proteome</keyword>
<reference evidence="1" key="1">
    <citation type="submission" date="2019-05" db="EMBL/GenBank/DDBJ databases">
        <authorList>
            <person name="Zhang S."/>
            <person name="Liu J."/>
        </authorList>
    </citation>
    <scope>NUCLEOTIDE SEQUENCE [LARGE SCALE GENOMIC DNA]</scope>
</reference>